<feature type="compositionally biased region" description="Pro residues" evidence="1">
    <location>
        <begin position="99"/>
        <end position="108"/>
    </location>
</feature>
<organism evidence="2 3">
    <name type="scientific">Methylobacterium hispanicum</name>
    <dbReference type="NCBI Taxonomy" id="270350"/>
    <lineage>
        <taxon>Bacteria</taxon>
        <taxon>Pseudomonadati</taxon>
        <taxon>Pseudomonadota</taxon>
        <taxon>Alphaproteobacteria</taxon>
        <taxon>Hyphomicrobiales</taxon>
        <taxon>Methylobacteriaceae</taxon>
        <taxon>Methylobacterium</taxon>
    </lineage>
</organism>
<dbReference type="Proteomes" id="UP001055247">
    <property type="component" value="Unassembled WGS sequence"/>
</dbReference>
<keyword evidence="3" id="KW-1185">Reference proteome</keyword>
<dbReference type="EMBL" id="BPQO01000012">
    <property type="protein sequence ID" value="GJD89612.1"/>
    <property type="molecule type" value="Genomic_DNA"/>
</dbReference>
<evidence type="ECO:0000313" key="2">
    <source>
        <dbReference type="EMBL" id="GJD89612.1"/>
    </source>
</evidence>
<proteinExistence type="predicted"/>
<reference evidence="2" key="1">
    <citation type="journal article" date="2016" name="Front. Microbiol.">
        <title>Genome Sequence of the Piezophilic, Mesophilic Sulfate-Reducing Bacterium Desulfovibrio indicus J2T.</title>
        <authorList>
            <person name="Cao J."/>
            <person name="Maignien L."/>
            <person name="Shao Z."/>
            <person name="Alain K."/>
            <person name="Jebbar M."/>
        </authorList>
    </citation>
    <scope>NUCLEOTIDE SEQUENCE</scope>
    <source>
        <strain evidence="2">DSM 16372</strain>
    </source>
</reference>
<comment type="caution">
    <text evidence="2">The sequence shown here is derived from an EMBL/GenBank/DDBJ whole genome shotgun (WGS) entry which is preliminary data.</text>
</comment>
<protein>
    <submittedName>
        <fullName evidence="2">Uncharacterized protein</fullName>
    </submittedName>
</protein>
<name>A0AAV4ZN77_9HYPH</name>
<evidence type="ECO:0000313" key="3">
    <source>
        <dbReference type="Proteomes" id="UP001055247"/>
    </source>
</evidence>
<gene>
    <name evidence="2" type="ORF">BHAOGJBA_3141</name>
</gene>
<accession>A0AAV4ZN77</accession>
<evidence type="ECO:0000256" key="1">
    <source>
        <dbReference type="SAM" id="MobiDB-lite"/>
    </source>
</evidence>
<sequence>MCRRSTGSATRRAVIAVAALYALLLQAFLGALAPTPAGLDGLSVLCAEHPDGSAPADRAHCRAHACCLPAQAPHLALPASAAATPIRPRYVAVVATRPPESPPPPRAPPDIRPDPRGPPAAS</sequence>
<reference evidence="2" key="2">
    <citation type="submission" date="2021-08" db="EMBL/GenBank/DDBJ databases">
        <authorList>
            <person name="Tani A."/>
            <person name="Ola A."/>
            <person name="Ogura Y."/>
            <person name="Katsura K."/>
            <person name="Hayashi T."/>
        </authorList>
    </citation>
    <scope>NUCLEOTIDE SEQUENCE</scope>
    <source>
        <strain evidence="2">DSM 16372</strain>
    </source>
</reference>
<dbReference type="AlphaFoldDB" id="A0AAV4ZN77"/>
<feature type="region of interest" description="Disordered" evidence="1">
    <location>
        <begin position="94"/>
        <end position="122"/>
    </location>
</feature>